<dbReference type="Gene3D" id="3.30.70.270">
    <property type="match status" value="1"/>
</dbReference>
<sequence length="465" mass="49478">MTARLPLAATAPEACQLTVTALGRYAPAHVSVLLPLHDRLRRVAATGSWQIFATLPLHTGLAGRVFVSGRAETVRPTSDEPTLPPDVCAQTCVPLLAPTGTVVGVLTLDWTEPVALPAWQATAEQVGARLGARIAQLGGPPKESRDEKLLRHAANLTAAVDEAGLVDAAVDAARDVSGLTSAILLLARPTGLRLVEPEHPHDAPGDLECRIRRSLTRHQSHPTLERLTAWVHERGAAYTLAEDGTVGLGEQELPLPDGVGTLIAVPLGPAETGGLLLVADELVRRPDPTTVNLLELLAAQAWICLDRLRSLAGLRKRAGSDPLTGLRHYGSFGERITDTTPGRTALLAIDVDDFKIINDTYGHQAGDQVLVELARALETALRQGDELYRVGGDEFIAVIEVGRPEEAAGIAERLVTAARRVGRTISVGVAVQNDAESPERTLRRADAALYDVKRDGRDGVRLAAA</sequence>
<dbReference type="InterPro" id="IPR043128">
    <property type="entry name" value="Rev_trsase/Diguanyl_cyclase"/>
</dbReference>
<proteinExistence type="predicted"/>
<gene>
    <name evidence="2" type="ORF">BDK92_3880</name>
</gene>
<dbReference type="CDD" id="cd01949">
    <property type="entry name" value="GGDEF"/>
    <property type="match status" value="1"/>
</dbReference>
<dbReference type="Gene3D" id="3.30.450.40">
    <property type="match status" value="2"/>
</dbReference>
<dbReference type="GO" id="GO:0005886">
    <property type="term" value="C:plasma membrane"/>
    <property type="evidence" value="ECO:0007669"/>
    <property type="project" value="TreeGrafter"/>
</dbReference>
<dbReference type="GO" id="GO:1902201">
    <property type="term" value="P:negative regulation of bacterial-type flagellum-dependent cell motility"/>
    <property type="evidence" value="ECO:0007669"/>
    <property type="project" value="TreeGrafter"/>
</dbReference>
<dbReference type="SUPFAM" id="SSF55073">
    <property type="entry name" value="Nucleotide cyclase"/>
    <property type="match status" value="1"/>
</dbReference>
<organism evidence="2 3">
    <name type="scientific">Micromonospora pisi</name>
    <dbReference type="NCBI Taxonomy" id="589240"/>
    <lineage>
        <taxon>Bacteria</taxon>
        <taxon>Bacillati</taxon>
        <taxon>Actinomycetota</taxon>
        <taxon>Actinomycetes</taxon>
        <taxon>Micromonosporales</taxon>
        <taxon>Micromonosporaceae</taxon>
        <taxon>Micromonospora</taxon>
    </lineage>
</organism>
<dbReference type="PANTHER" id="PTHR45138:SF24">
    <property type="entry name" value="DIGUANYLATE CYCLASE DGCC-RELATED"/>
    <property type="match status" value="1"/>
</dbReference>
<name>A0A495JKI1_9ACTN</name>
<dbReference type="InterPro" id="IPR050469">
    <property type="entry name" value="Diguanylate_Cyclase"/>
</dbReference>
<dbReference type="GO" id="GO:0043709">
    <property type="term" value="P:cell adhesion involved in single-species biofilm formation"/>
    <property type="evidence" value="ECO:0007669"/>
    <property type="project" value="TreeGrafter"/>
</dbReference>
<evidence type="ECO:0000259" key="1">
    <source>
        <dbReference type="PROSITE" id="PS50887"/>
    </source>
</evidence>
<evidence type="ECO:0000313" key="2">
    <source>
        <dbReference type="EMBL" id="RKR89526.1"/>
    </source>
</evidence>
<dbReference type="InterPro" id="IPR003018">
    <property type="entry name" value="GAF"/>
</dbReference>
<keyword evidence="3" id="KW-1185">Reference proteome</keyword>
<dbReference type="Proteomes" id="UP000277671">
    <property type="component" value="Unassembled WGS sequence"/>
</dbReference>
<protein>
    <submittedName>
        <fullName evidence="2">Diguanylate cyclase (GGDEF)-like protein</fullName>
    </submittedName>
</protein>
<dbReference type="SMART" id="SM00267">
    <property type="entry name" value="GGDEF"/>
    <property type="match status" value="1"/>
</dbReference>
<dbReference type="AlphaFoldDB" id="A0A495JKI1"/>
<dbReference type="PANTHER" id="PTHR45138">
    <property type="entry name" value="REGULATORY COMPONENTS OF SENSORY TRANSDUCTION SYSTEM"/>
    <property type="match status" value="1"/>
</dbReference>
<accession>A0A495JKI1</accession>
<dbReference type="EMBL" id="RBKT01000001">
    <property type="protein sequence ID" value="RKR89526.1"/>
    <property type="molecule type" value="Genomic_DNA"/>
</dbReference>
<evidence type="ECO:0000313" key="3">
    <source>
        <dbReference type="Proteomes" id="UP000277671"/>
    </source>
</evidence>
<comment type="caution">
    <text evidence="2">The sequence shown here is derived from an EMBL/GenBank/DDBJ whole genome shotgun (WGS) entry which is preliminary data.</text>
</comment>
<feature type="domain" description="GGDEF" evidence="1">
    <location>
        <begin position="342"/>
        <end position="465"/>
    </location>
</feature>
<dbReference type="InterPro" id="IPR029016">
    <property type="entry name" value="GAF-like_dom_sf"/>
</dbReference>
<dbReference type="GO" id="GO:0052621">
    <property type="term" value="F:diguanylate cyclase activity"/>
    <property type="evidence" value="ECO:0007669"/>
    <property type="project" value="TreeGrafter"/>
</dbReference>
<dbReference type="Pfam" id="PF01590">
    <property type="entry name" value="GAF"/>
    <property type="match status" value="1"/>
</dbReference>
<dbReference type="InterPro" id="IPR029787">
    <property type="entry name" value="Nucleotide_cyclase"/>
</dbReference>
<dbReference type="PROSITE" id="PS50887">
    <property type="entry name" value="GGDEF"/>
    <property type="match status" value="1"/>
</dbReference>
<dbReference type="NCBIfam" id="TIGR00254">
    <property type="entry name" value="GGDEF"/>
    <property type="match status" value="1"/>
</dbReference>
<dbReference type="Pfam" id="PF00990">
    <property type="entry name" value="GGDEF"/>
    <property type="match status" value="1"/>
</dbReference>
<dbReference type="InterPro" id="IPR000160">
    <property type="entry name" value="GGDEF_dom"/>
</dbReference>
<reference evidence="2 3" key="1">
    <citation type="submission" date="2018-10" db="EMBL/GenBank/DDBJ databases">
        <title>Sequencing the genomes of 1000 actinobacteria strains.</title>
        <authorList>
            <person name="Klenk H.-P."/>
        </authorList>
    </citation>
    <scope>NUCLEOTIDE SEQUENCE [LARGE SCALE GENOMIC DNA]</scope>
    <source>
        <strain evidence="2 3">DSM 45175</strain>
    </source>
</reference>
<dbReference type="SUPFAM" id="SSF55781">
    <property type="entry name" value="GAF domain-like"/>
    <property type="match status" value="2"/>
</dbReference>